<feature type="transmembrane region" description="Helical" evidence="7">
    <location>
        <begin position="62"/>
        <end position="80"/>
    </location>
</feature>
<keyword evidence="10" id="KW-1185">Reference proteome</keyword>
<feature type="transmembrane region" description="Helical" evidence="7">
    <location>
        <begin position="344"/>
        <end position="362"/>
    </location>
</feature>
<keyword evidence="3 7" id="KW-0812">Transmembrane</keyword>
<dbReference type="CDD" id="cd17324">
    <property type="entry name" value="MFS_NepI_like"/>
    <property type="match status" value="1"/>
</dbReference>
<keyword evidence="5 7" id="KW-0472">Membrane</keyword>
<dbReference type="PANTHER" id="PTHR43124">
    <property type="entry name" value="PURINE EFFLUX PUMP PBUE"/>
    <property type="match status" value="1"/>
</dbReference>
<dbReference type="InterPro" id="IPR020846">
    <property type="entry name" value="MFS_dom"/>
</dbReference>
<proteinExistence type="predicted"/>
<keyword evidence="2" id="KW-1003">Cell membrane</keyword>
<reference evidence="10" key="1">
    <citation type="journal article" date="2019" name="Int. J. Syst. Evol. Microbiol.">
        <title>The Global Catalogue of Microorganisms (GCM) 10K type strain sequencing project: providing services to taxonomists for standard genome sequencing and annotation.</title>
        <authorList>
            <consortium name="The Broad Institute Genomics Platform"/>
            <consortium name="The Broad Institute Genome Sequencing Center for Infectious Disease"/>
            <person name="Wu L."/>
            <person name="Ma J."/>
        </authorList>
    </citation>
    <scope>NUCLEOTIDE SEQUENCE [LARGE SCALE GENOMIC DNA]</scope>
    <source>
        <strain evidence="10">JCM 15589</strain>
    </source>
</reference>
<dbReference type="EMBL" id="BAAAPM010000011">
    <property type="protein sequence ID" value="GAA1741845.1"/>
    <property type="molecule type" value="Genomic_DNA"/>
</dbReference>
<evidence type="ECO:0000256" key="4">
    <source>
        <dbReference type="ARBA" id="ARBA00022989"/>
    </source>
</evidence>
<dbReference type="Pfam" id="PF07690">
    <property type="entry name" value="MFS_1"/>
    <property type="match status" value="1"/>
</dbReference>
<feature type="domain" description="Major facilitator superfamily (MFS) profile" evidence="8">
    <location>
        <begin position="21"/>
        <end position="391"/>
    </location>
</feature>
<dbReference type="InterPro" id="IPR011701">
    <property type="entry name" value="MFS"/>
</dbReference>
<feature type="transmembrane region" description="Helical" evidence="7">
    <location>
        <begin position="21"/>
        <end position="42"/>
    </location>
</feature>
<evidence type="ECO:0000259" key="8">
    <source>
        <dbReference type="PROSITE" id="PS50850"/>
    </source>
</evidence>
<sequence length="416" mass="42088">MMLSSPTRETAHDDARLPLGGLLALATIGFITVMTEAMPAGILPAMSADLGVTEAAAGQTVTIYAIGSGAAALPLTAATIGWPRRRLLLLAVTGFALTNAVTAISTSYLLTMAARLGAGVVAGLVWALLAGYARRMVAPGQRGRAMAIAMAGTPVALSIGVPAGTFMAGVVGWRAAFVIMSVLALAAIVWIVAAVPPFPGTARGDRLSIRSTFRIPGVAVVLFVILTVVTAHNVLYNYIAPYLASVGLADRVDTVLLVFGLASLVSIGVTGALIDRHLRALMIASTTLFALAATLLAAFSGTHWLVYVAAGVWGLAFGGVATLVQTALAEAAGAAGDVAQSMSVMTWNAGIAGGGILGGLVLNGWGPGPLPSTVLILVTAGLVAVLAARRHGFPDPTHRGAAQSAAPLEKAGTHHD</sequence>
<dbReference type="Proteomes" id="UP001501138">
    <property type="component" value="Unassembled WGS sequence"/>
</dbReference>
<evidence type="ECO:0000256" key="7">
    <source>
        <dbReference type="SAM" id="Phobius"/>
    </source>
</evidence>
<evidence type="ECO:0000256" key="6">
    <source>
        <dbReference type="SAM" id="MobiDB-lite"/>
    </source>
</evidence>
<feature type="transmembrane region" description="Helical" evidence="7">
    <location>
        <begin position="215"/>
        <end position="235"/>
    </location>
</feature>
<dbReference type="PANTHER" id="PTHR43124:SF3">
    <property type="entry name" value="CHLORAMPHENICOL EFFLUX PUMP RV0191"/>
    <property type="match status" value="1"/>
</dbReference>
<feature type="transmembrane region" description="Helical" evidence="7">
    <location>
        <begin position="116"/>
        <end position="133"/>
    </location>
</feature>
<feature type="transmembrane region" description="Helical" evidence="7">
    <location>
        <begin position="87"/>
        <end position="110"/>
    </location>
</feature>
<organism evidence="9 10">
    <name type="scientific">Isoptericola hypogeus</name>
    <dbReference type="NCBI Taxonomy" id="300179"/>
    <lineage>
        <taxon>Bacteria</taxon>
        <taxon>Bacillati</taxon>
        <taxon>Actinomycetota</taxon>
        <taxon>Actinomycetes</taxon>
        <taxon>Micrococcales</taxon>
        <taxon>Promicromonosporaceae</taxon>
        <taxon>Isoptericola</taxon>
    </lineage>
</organism>
<feature type="region of interest" description="Disordered" evidence="6">
    <location>
        <begin position="395"/>
        <end position="416"/>
    </location>
</feature>
<gene>
    <name evidence="9" type="ORF">GCM10009809_41710</name>
</gene>
<dbReference type="SUPFAM" id="SSF103473">
    <property type="entry name" value="MFS general substrate transporter"/>
    <property type="match status" value="1"/>
</dbReference>
<comment type="subcellular location">
    <subcellularLocation>
        <location evidence="1">Cell membrane</location>
        <topology evidence="1">Multi-pass membrane protein</topology>
    </subcellularLocation>
</comment>
<feature type="transmembrane region" description="Helical" evidence="7">
    <location>
        <begin position="281"/>
        <end position="299"/>
    </location>
</feature>
<evidence type="ECO:0000313" key="10">
    <source>
        <dbReference type="Proteomes" id="UP001501138"/>
    </source>
</evidence>
<evidence type="ECO:0000256" key="3">
    <source>
        <dbReference type="ARBA" id="ARBA00022692"/>
    </source>
</evidence>
<accession>A0ABP4VYG4</accession>
<protein>
    <submittedName>
        <fullName evidence="9">MFS transporter</fullName>
    </submittedName>
</protein>
<keyword evidence="4 7" id="KW-1133">Transmembrane helix</keyword>
<comment type="caution">
    <text evidence="9">The sequence shown here is derived from an EMBL/GenBank/DDBJ whole genome shotgun (WGS) entry which is preliminary data.</text>
</comment>
<evidence type="ECO:0000256" key="2">
    <source>
        <dbReference type="ARBA" id="ARBA00022475"/>
    </source>
</evidence>
<evidence type="ECO:0000313" key="9">
    <source>
        <dbReference type="EMBL" id="GAA1741845.1"/>
    </source>
</evidence>
<dbReference type="RefSeq" id="WP_344250895.1">
    <property type="nucleotide sequence ID" value="NZ_BAAAPM010000011.1"/>
</dbReference>
<dbReference type="InterPro" id="IPR050189">
    <property type="entry name" value="MFS_Efflux_Transporters"/>
</dbReference>
<feature type="transmembrane region" description="Helical" evidence="7">
    <location>
        <begin position="255"/>
        <end position="274"/>
    </location>
</feature>
<feature type="transmembrane region" description="Helical" evidence="7">
    <location>
        <begin position="145"/>
        <end position="169"/>
    </location>
</feature>
<evidence type="ECO:0000256" key="1">
    <source>
        <dbReference type="ARBA" id="ARBA00004651"/>
    </source>
</evidence>
<feature type="transmembrane region" description="Helical" evidence="7">
    <location>
        <begin position="368"/>
        <end position="388"/>
    </location>
</feature>
<dbReference type="PROSITE" id="PS50850">
    <property type="entry name" value="MFS"/>
    <property type="match status" value="1"/>
</dbReference>
<evidence type="ECO:0000256" key="5">
    <source>
        <dbReference type="ARBA" id="ARBA00023136"/>
    </source>
</evidence>
<name>A0ABP4VYG4_9MICO</name>
<dbReference type="InterPro" id="IPR036259">
    <property type="entry name" value="MFS_trans_sf"/>
</dbReference>
<dbReference type="Gene3D" id="1.20.1250.20">
    <property type="entry name" value="MFS general substrate transporter like domains"/>
    <property type="match status" value="1"/>
</dbReference>
<feature type="transmembrane region" description="Helical" evidence="7">
    <location>
        <begin position="175"/>
        <end position="195"/>
    </location>
</feature>
<feature type="transmembrane region" description="Helical" evidence="7">
    <location>
        <begin position="305"/>
        <end position="324"/>
    </location>
</feature>